<name>T1X6X7_VARPD</name>
<dbReference type="SUPFAM" id="SSF52499">
    <property type="entry name" value="Isochorismatase-like hydrolases"/>
    <property type="match status" value="1"/>
</dbReference>
<feature type="domain" description="Isochorismatase-like" evidence="2">
    <location>
        <begin position="3"/>
        <end position="168"/>
    </location>
</feature>
<proteinExistence type="predicted"/>
<reference evidence="3 4" key="1">
    <citation type="submission" date="2012-10" db="EMBL/GenBank/DDBJ databases">
        <title>Genome sequence of Variovorax paradoxus B4.</title>
        <authorList>
            <person name="Schuldes J."/>
            <person name="Brandt U."/>
            <person name="Hiessl S."/>
            <person name="Wuebbeler J.H."/>
            <person name="Thuermer A."/>
            <person name="Steinbuechel A."/>
            <person name="Daniel R."/>
        </authorList>
    </citation>
    <scope>NUCLEOTIDE SEQUENCE [LARGE SCALE GENOMIC DNA]</scope>
    <source>
        <strain evidence="3 4">B4</strain>
    </source>
</reference>
<evidence type="ECO:0000313" key="3">
    <source>
        <dbReference type="EMBL" id="AGU48667.1"/>
    </source>
</evidence>
<dbReference type="KEGG" id="vpd:VAPA_1c15550"/>
<dbReference type="Pfam" id="PF00857">
    <property type="entry name" value="Isochorismatase"/>
    <property type="match status" value="1"/>
</dbReference>
<dbReference type="InterPro" id="IPR000868">
    <property type="entry name" value="Isochorismatase-like_dom"/>
</dbReference>
<evidence type="ECO:0000259" key="2">
    <source>
        <dbReference type="Pfam" id="PF00857"/>
    </source>
</evidence>
<accession>T1X6X7</accession>
<dbReference type="AlphaFoldDB" id="T1X6X7"/>
<gene>
    <name evidence="3" type="ORF">VAPA_1c15550</name>
</gene>
<dbReference type="PANTHER" id="PTHR43540:SF6">
    <property type="entry name" value="ISOCHORISMATASE-LIKE DOMAIN-CONTAINING PROTEIN"/>
    <property type="match status" value="1"/>
</dbReference>
<dbReference type="GO" id="GO:0016787">
    <property type="term" value="F:hydrolase activity"/>
    <property type="evidence" value="ECO:0007669"/>
    <property type="project" value="UniProtKB-KW"/>
</dbReference>
<dbReference type="InterPro" id="IPR036380">
    <property type="entry name" value="Isochorismatase-like_sf"/>
</dbReference>
<dbReference type="Proteomes" id="UP000016223">
    <property type="component" value="Chromosome 1"/>
</dbReference>
<evidence type="ECO:0000313" key="4">
    <source>
        <dbReference type="Proteomes" id="UP000016223"/>
    </source>
</evidence>
<dbReference type="RefSeq" id="WP_021006199.1">
    <property type="nucleotide sequence ID" value="NC_022247.1"/>
</dbReference>
<evidence type="ECO:0000256" key="1">
    <source>
        <dbReference type="ARBA" id="ARBA00022801"/>
    </source>
</evidence>
<dbReference type="PANTHER" id="PTHR43540">
    <property type="entry name" value="PEROXYUREIDOACRYLATE/UREIDOACRYLATE AMIDOHYDROLASE-RELATED"/>
    <property type="match status" value="1"/>
</dbReference>
<dbReference type="Gene3D" id="3.40.50.850">
    <property type="entry name" value="Isochorismatase-like"/>
    <property type="match status" value="1"/>
</dbReference>
<dbReference type="EMBL" id="CP003911">
    <property type="protein sequence ID" value="AGU48667.1"/>
    <property type="molecule type" value="Genomic_DNA"/>
</dbReference>
<keyword evidence="1" id="KW-0378">Hydrolase</keyword>
<protein>
    <submittedName>
        <fullName evidence="3">Putative isochorismatase</fullName>
    </submittedName>
</protein>
<dbReference type="PATRIC" id="fig|1246301.3.peg.1586"/>
<dbReference type="InterPro" id="IPR050272">
    <property type="entry name" value="Isochorismatase-like_hydrls"/>
</dbReference>
<dbReference type="OrthoDB" id="5360912at2"/>
<organism evidence="3 4">
    <name type="scientific">Variovorax paradoxus B4</name>
    <dbReference type="NCBI Taxonomy" id="1246301"/>
    <lineage>
        <taxon>Bacteria</taxon>
        <taxon>Pseudomonadati</taxon>
        <taxon>Pseudomonadota</taxon>
        <taxon>Betaproteobacteria</taxon>
        <taxon>Burkholderiales</taxon>
        <taxon>Comamonadaceae</taxon>
        <taxon>Variovorax</taxon>
    </lineage>
</organism>
<dbReference type="HOGENOM" id="CLU_068979_5_6_4"/>
<sequence length="203" mass="21858">MKSCLIVIDAQESFRQRAYWSENVAQPYFAAQNALIEGCLAADLPIVRVFHVDGPADAGHPFAVESGFVRPIEGLAAFEAAATFTKHRHSALINSGLDVWLTQQGIGRLIVSGIRTEQCCETTTRHASDLGWEVDYVTEATLTFDMVQPDGRPLAAADIKARTATVLDGRFATVCSVAQALQRAGTRQMDSAWTSSSISGPSA</sequence>